<dbReference type="Proteomes" id="UP000791440">
    <property type="component" value="Unassembled WGS sequence"/>
</dbReference>
<dbReference type="PANTHER" id="PTHR46331">
    <property type="entry name" value="VALACYCLOVIR HYDROLASE"/>
    <property type="match status" value="1"/>
</dbReference>
<dbReference type="GO" id="GO:0017171">
    <property type="term" value="F:serine hydrolase activity"/>
    <property type="evidence" value="ECO:0007669"/>
    <property type="project" value="TreeGrafter"/>
</dbReference>
<evidence type="ECO:0000313" key="2">
    <source>
        <dbReference type="Proteomes" id="UP000791440"/>
    </source>
</evidence>
<protein>
    <recommendedName>
        <fullName evidence="3">Valacyclovir hydrolase</fullName>
    </recommendedName>
</protein>
<comment type="caution">
    <text evidence="1">The sequence shown here is derived from an EMBL/GenBank/DDBJ whole genome shotgun (WGS) entry which is preliminary data.</text>
</comment>
<accession>A0A921YUF4</accession>
<evidence type="ECO:0008006" key="3">
    <source>
        <dbReference type="Google" id="ProtNLM"/>
    </source>
</evidence>
<dbReference type="PANTHER" id="PTHR46331:SF2">
    <property type="entry name" value="VALACYCLOVIR HYDROLASE"/>
    <property type="match status" value="1"/>
</dbReference>
<dbReference type="AlphaFoldDB" id="A0A921YUF4"/>
<reference evidence="1" key="1">
    <citation type="journal article" date="2016" name="Insect Biochem. Mol. Biol.">
        <title>Multifaceted biological insights from a draft genome sequence of the tobacco hornworm moth, Manduca sexta.</title>
        <authorList>
            <person name="Kanost M.R."/>
            <person name="Arrese E.L."/>
            <person name="Cao X."/>
            <person name="Chen Y.R."/>
            <person name="Chellapilla S."/>
            <person name="Goldsmith M.R."/>
            <person name="Grosse-Wilde E."/>
            <person name="Heckel D.G."/>
            <person name="Herndon N."/>
            <person name="Jiang H."/>
            <person name="Papanicolaou A."/>
            <person name="Qu J."/>
            <person name="Soulages J.L."/>
            <person name="Vogel H."/>
            <person name="Walters J."/>
            <person name="Waterhouse R.M."/>
            <person name="Ahn S.J."/>
            <person name="Almeida F.C."/>
            <person name="An C."/>
            <person name="Aqrawi P."/>
            <person name="Bretschneider A."/>
            <person name="Bryant W.B."/>
            <person name="Bucks S."/>
            <person name="Chao H."/>
            <person name="Chevignon G."/>
            <person name="Christen J.M."/>
            <person name="Clarke D.F."/>
            <person name="Dittmer N.T."/>
            <person name="Ferguson L.C.F."/>
            <person name="Garavelou S."/>
            <person name="Gordon K.H.J."/>
            <person name="Gunaratna R.T."/>
            <person name="Han Y."/>
            <person name="Hauser F."/>
            <person name="He Y."/>
            <person name="Heidel-Fischer H."/>
            <person name="Hirsh A."/>
            <person name="Hu Y."/>
            <person name="Jiang H."/>
            <person name="Kalra D."/>
            <person name="Klinner C."/>
            <person name="Konig C."/>
            <person name="Kovar C."/>
            <person name="Kroll A.R."/>
            <person name="Kuwar S.S."/>
            <person name="Lee S.L."/>
            <person name="Lehman R."/>
            <person name="Li K."/>
            <person name="Li Z."/>
            <person name="Liang H."/>
            <person name="Lovelace S."/>
            <person name="Lu Z."/>
            <person name="Mansfield J.H."/>
            <person name="McCulloch K.J."/>
            <person name="Mathew T."/>
            <person name="Morton B."/>
            <person name="Muzny D.M."/>
            <person name="Neunemann D."/>
            <person name="Ongeri F."/>
            <person name="Pauchet Y."/>
            <person name="Pu L.L."/>
            <person name="Pyrousis I."/>
            <person name="Rao X.J."/>
            <person name="Redding A."/>
            <person name="Roesel C."/>
            <person name="Sanchez-Gracia A."/>
            <person name="Schaack S."/>
            <person name="Shukla A."/>
            <person name="Tetreau G."/>
            <person name="Wang Y."/>
            <person name="Xiong G.H."/>
            <person name="Traut W."/>
            <person name="Walsh T.K."/>
            <person name="Worley K.C."/>
            <person name="Wu D."/>
            <person name="Wu W."/>
            <person name="Wu Y.Q."/>
            <person name="Zhang X."/>
            <person name="Zou Z."/>
            <person name="Zucker H."/>
            <person name="Briscoe A.D."/>
            <person name="Burmester T."/>
            <person name="Clem R.J."/>
            <person name="Feyereisen R."/>
            <person name="Grimmelikhuijzen C.J.P."/>
            <person name="Hamodrakas S.J."/>
            <person name="Hansson B.S."/>
            <person name="Huguet E."/>
            <person name="Jermiin L.S."/>
            <person name="Lan Q."/>
            <person name="Lehman H.K."/>
            <person name="Lorenzen M."/>
            <person name="Merzendorfer H."/>
            <person name="Michalopoulos I."/>
            <person name="Morton D.B."/>
            <person name="Muthukrishnan S."/>
            <person name="Oakeshott J.G."/>
            <person name="Palmer W."/>
            <person name="Park Y."/>
            <person name="Passarelli A.L."/>
            <person name="Rozas J."/>
            <person name="Schwartz L.M."/>
            <person name="Smith W."/>
            <person name="Southgate A."/>
            <person name="Vilcinskas A."/>
            <person name="Vogt R."/>
            <person name="Wang P."/>
            <person name="Werren J."/>
            <person name="Yu X.Q."/>
            <person name="Zhou J.J."/>
            <person name="Brown S.J."/>
            <person name="Scherer S.E."/>
            <person name="Richards S."/>
            <person name="Blissard G.W."/>
        </authorList>
    </citation>
    <scope>NUCLEOTIDE SEQUENCE</scope>
</reference>
<reference evidence="1" key="2">
    <citation type="submission" date="2020-12" db="EMBL/GenBank/DDBJ databases">
        <authorList>
            <person name="Kanost M."/>
        </authorList>
    </citation>
    <scope>NUCLEOTIDE SEQUENCE</scope>
</reference>
<evidence type="ECO:0000313" key="1">
    <source>
        <dbReference type="EMBL" id="KAG6445029.1"/>
    </source>
</evidence>
<gene>
    <name evidence="1" type="ORF">O3G_MSEX003669</name>
</gene>
<dbReference type="EMBL" id="JH668315">
    <property type="protein sequence ID" value="KAG6445029.1"/>
    <property type="molecule type" value="Genomic_DNA"/>
</dbReference>
<proteinExistence type="predicted"/>
<keyword evidence="2" id="KW-1185">Reference proteome</keyword>
<sequence length="105" mass="12458">MRQPMIDVYGEEFFAKYWAEWTDGMINIFNKHDGNLCSSLLKDIKCPTFILYGEKDPMVDQVHVSHLHTHIEGSRIHLYPEGKHNIHLRYAEDFNKRVQEFLLLP</sequence>
<name>A0A921YUF4_MANSE</name>
<organism evidence="1 2">
    <name type="scientific">Manduca sexta</name>
    <name type="common">Tobacco hawkmoth</name>
    <name type="synonym">Tobacco hornworm</name>
    <dbReference type="NCBI Taxonomy" id="7130"/>
    <lineage>
        <taxon>Eukaryota</taxon>
        <taxon>Metazoa</taxon>
        <taxon>Ecdysozoa</taxon>
        <taxon>Arthropoda</taxon>
        <taxon>Hexapoda</taxon>
        <taxon>Insecta</taxon>
        <taxon>Pterygota</taxon>
        <taxon>Neoptera</taxon>
        <taxon>Endopterygota</taxon>
        <taxon>Lepidoptera</taxon>
        <taxon>Glossata</taxon>
        <taxon>Ditrysia</taxon>
        <taxon>Bombycoidea</taxon>
        <taxon>Sphingidae</taxon>
        <taxon>Sphinginae</taxon>
        <taxon>Sphingini</taxon>
        <taxon>Manduca</taxon>
    </lineage>
</organism>